<dbReference type="RefSeq" id="WP_207689548.1">
    <property type="nucleotide sequence ID" value="NZ_CP061799.1"/>
</dbReference>
<dbReference type="PROSITE" id="PS51257">
    <property type="entry name" value="PROKAR_LIPOPROTEIN"/>
    <property type="match status" value="1"/>
</dbReference>
<reference evidence="2" key="1">
    <citation type="journal article" date="2021" name="Microb. Physiol.">
        <title>Proteogenomic Insights into the Physiology of Marine, Sulfate-Reducing, Filamentous Desulfonema limicola and Desulfonema magnum.</title>
        <authorList>
            <person name="Schnaars V."/>
            <person name="Wohlbrand L."/>
            <person name="Scheve S."/>
            <person name="Hinrichs C."/>
            <person name="Reinhardt R."/>
            <person name="Rabus R."/>
        </authorList>
    </citation>
    <scope>NUCLEOTIDE SEQUENCE</scope>
    <source>
        <strain evidence="2">5ac10</strain>
    </source>
</reference>
<gene>
    <name evidence="2" type="ORF">dnl_61620</name>
</gene>
<keyword evidence="1" id="KW-0472">Membrane</keyword>
<evidence type="ECO:0000313" key="3">
    <source>
        <dbReference type="Proteomes" id="UP000663720"/>
    </source>
</evidence>
<keyword evidence="1" id="KW-0812">Transmembrane</keyword>
<protein>
    <submittedName>
        <fullName evidence="2">Uncharacterized protein</fullName>
    </submittedName>
</protein>
<organism evidence="2 3">
    <name type="scientific">Desulfonema limicola</name>
    <dbReference type="NCBI Taxonomy" id="45656"/>
    <lineage>
        <taxon>Bacteria</taxon>
        <taxon>Pseudomonadati</taxon>
        <taxon>Thermodesulfobacteriota</taxon>
        <taxon>Desulfobacteria</taxon>
        <taxon>Desulfobacterales</taxon>
        <taxon>Desulfococcaceae</taxon>
        <taxon>Desulfonema</taxon>
    </lineage>
</organism>
<evidence type="ECO:0000256" key="1">
    <source>
        <dbReference type="SAM" id="Phobius"/>
    </source>
</evidence>
<dbReference type="KEGG" id="dli:dnl_61620"/>
<keyword evidence="1" id="KW-1133">Transmembrane helix</keyword>
<keyword evidence="3" id="KW-1185">Reference proteome</keyword>
<dbReference type="EMBL" id="CP061799">
    <property type="protein sequence ID" value="QTA83747.1"/>
    <property type="molecule type" value="Genomic_DNA"/>
</dbReference>
<dbReference type="Proteomes" id="UP000663720">
    <property type="component" value="Chromosome"/>
</dbReference>
<sequence length="1461" mass="152506">MLKNKQTYLLLSRNLIYFFIICFMIFTGCGDREDSAANQDDIIQVPETPIILTADASTITIGTLQNISFKAEGGTGPGLFIWDINFSNSIDGDKFEFSSFGTQAVLSYNGGAVNSKTIIILVEDGYGNFANQIISINNPENTLSLESDSDTFSIGISKTIAFKASGGTGGYIWGISYSTDILTESFTFSSGGDSGILMYDGKDSVSGIINISIKDKIGRKSEKLIIVSGINIEAFLEIQPETVGIGGETLCIFSLTDIENNAPVPGRNISFQIEHGPAFFIDAASNDIGVSSIAATGSDGKAYARIKAGETKENTNIIVSAASDTGETATLTFSIDRNHDIIEFSGDTHIEWNHKGYLSKGKKSWVLNLQLKYTDKDGNPLYNKEILLDTYLQTNNIDSDIYLGEQSLPASIITDDDGISDFVLKVTLSYDNIDEGTNLKIGSLVLSGVGEHNTKGSVAIEFNVTTTSSPLLIAPSSVENVGSGQIVGFNAQGGVPPYTWSVTGRGNLDTTGSKSAVYTAPTPAEFAVVTLKDSGGNSITANISPKEIDDEVIEALTITPVSGDVGDRQIIGFNAQGGVPPYTWSVTGKGNLDITGSKSAVYTAPTPAEFAVVTLKDSGGNSITANISPKEIDDEIIEALTITPVSGDVGDGQIVGFNAQGGVPPYTWSVTGKGNLDITGSKSAVYTAPTPAEFAVVTLKDSGGNSITANISPKEIDDEIEALTITPVSGDVGDGQTIGFNAQGGVPPYTWSVTGKGNLDITGSKSAVYTAPTPAEFAVVTLKDSGGNSITANISPKEIDDEIIDDLTIIPVSGDVGDGQIIGFNAQGGVPPYTWSVTGKGNLDITGSKSAVYTAPTPAEFAVVTLKDSGGNSITANISPKEIDDEVIEALTITPVSGDVGDRQIIGFNAQGGVPPYTWSVTGKGNLNITGSKSAVYTAPTPAEFAVVTLKDSGGNSITANISPKEIDDEIIEALTITPVSGDVGDGQIIGFNAQGGVPPYTWSVTGKGNLDITGSKSAVYTAPTPAEFAVVTLKDSGGNSITANISPKEIDDEIEALTITPVSGDVGDGQTIGFNAQGGVPPYTWSVTGKGNLDITGSKSAVYTAPTPAEFAVVTLKDSADNSITANISPKEIDDEIIEALTIAPASGDVIDSQIIGFNAQGGVPPYTWSVTGKGNLDITGSKSAVYTAPTPAEFAVVTLKDSGGNSITANISPKEIDDGTVKALTITPVSGDVSDGQIIGFNAQGGVPPYEWYVNDKKQEGSTGSNTFLYTAPNPAIFAVVTLVDAEKNSVIVNISPKDKGNALLISPESYVLIDGQIIGFNAQGGVPPYEWYVNDKKQEGSTGSNTFLYTAPNPAIFAVVTLVDYSGNSVSANIFPKDEALSITPISETVSAKQIIGFNAQGGTPPYEWYVNNKKKTDSLIGNNTFLYTVPATAEFAVITVVDADNNSVTAMITPKIQ</sequence>
<proteinExistence type="predicted"/>
<evidence type="ECO:0000313" key="2">
    <source>
        <dbReference type="EMBL" id="QTA83747.1"/>
    </source>
</evidence>
<accession>A0A975BE65</accession>
<feature type="transmembrane region" description="Helical" evidence="1">
    <location>
        <begin position="7"/>
        <end position="26"/>
    </location>
</feature>
<name>A0A975BE65_9BACT</name>